<dbReference type="EMBL" id="BMHC01000024">
    <property type="protein sequence ID" value="GGI32279.1"/>
    <property type="molecule type" value="Genomic_DNA"/>
</dbReference>
<reference evidence="1" key="2">
    <citation type="submission" date="2022-12" db="EMBL/GenBank/DDBJ databases">
        <authorList>
            <person name="Sun Q."/>
            <person name="Zhou Y."/>
        </authorList>
    </citation>
    <scope>NUCLEOTIDE SEQUENCE</scope>
    <source>
        <strain evidence="1">CGMCC 1.15034</strain>
    </source>
</reference>
<evidence type="ECO:0000313" key="1">
    <source>
        <dbReference type="EMBL" id="GGI32279.1"/>
    </source>
</evidence>
<organism evidence="1 2">
    <name type="scientific">Bradyrhizobium guangdongense</name>
    <dbReference type="NCBI Taxonomy" id="1325090"/>
    <lineage>
        <taxon>Bacteria</taxon>
        <taxon>Pseudomonadati</taxon>
        <taxon>Pseudomonadota</taxon>
        <taxon>Alphaproteobacteria</taxon>
        <taxon>Hyphomicrobiales</taxon>
        <taxon>Nitrobacteraceae</taxon>
        <taxon>Bradyrhizobium</taxon>
    </lineage>
</organism>
<accession>A0AA87WBQ4</accession>
<dbReference type="Proteomes" id="UP000625079">
    <property type="component" value="Unassembled WGS sequence"/>
</dbReference>
<protein>
    <submittedName>
        <fullName evidence="1">Uncharacterized protein</fullName>
    </submittedName>
</protein>
<name>A0AA87WBQ4_9BRAD</name>
<reference evidence="1" key="1">
    <citation type="journal article" date="2014" name="Int. J. Syst. Evol. Microbiol.">
        <title>Complete genome sequence of Corynebacterium casei LMG S-19264T (=DSM 44701T), isolated from a smear-ripened cheese.</title>
        <authorList>
            <consortium name="US DOE Joint Genome Institute (JGI-PGF)"/>
            <person name="Walter F."/>
            <person name="Albersmeier A."/>
            <person name="Kalinowski J."/>
            <person name="Ruckert C."/>
        </authorList>
    </citation>
    <scope>NUCLEOTIDE SEQUENCE</scope>
    <source>
        <strain evidence="1">CGMCC 1.15034</strain>
    </source>
</reference>
<evidence type="ECO:0000313" key="2">
    <source>
        <dbReference type="Proteomes" id="UP000625079"/>
    </source>
</evidence>
<proteinExistence type="predicted"/>
<dbReference type="AlphaFoldDB" id="A0AA87WBQ4"/>
<gene>
    <name evidence="1" type="ORF">GCM10010987_68640</name>
</gene>
<dbReference type="RefSeq" id="WP_164938385.1">
    <property type="nucleotide sequence ID" value="NZ_BMHC01000024.1"/>
</dbReference>
<comment type="caution">
    <text evidence="1">The sequence shown here is derived from an EMBL/GenBank/DDBJ whole genome shotgun (WGS) entry which is preliminary data.</text>
</comment>
<sequence length="199" mass="21426">MAGFRGTVFDIPITRDVELHALEWPSDDDLKSETLGGNRDFSPLGRMGWVEVGITLDEEEAIIDDIAESQDPGTAYRGWFETNEESDEPALCGFDLGTNALAAALSAARCIPFYSCNGGAFDDGHHEKYPLVAFFCPTGIFPFVFAAAEKAGAGLEYNHAGGLSIFARNVDALIGAAAALYERRKEIDAVEGVPDVEID</sequence>